<dbReference type="GO" id="GO:0005886">
    <property type="term" value="C:plasma membrane"/>
    <property type="evidence" value="ECO:0007669"/>
    <property type="project" value="UniProtKB-SubCell"/>
</dbReference>
<evidence type="ECO:0000256" key="1">
    <source>
        <dbReference type="ARBA" id="ARBA00004651"/>
    </source>
</evidence>
<comment type="similarity">
    <text evidence="2">Belongs to the acyltransferase 3 family.</text>
</comment>
<protein>
    <submittedName>
        <fullName evidence="9">Peptidoglycan/LPS O-acetylase OafA/YrhL, contains acyltransferase and SGNH-hydrolase domains</fullName>
    </submittedName>
</protein>
<reference evidence="9 10" key="1">
    <citation type="submission" date="2016-10" db="EMBL/GenBank/DDBJ databases">
        <authorList>
            <person name="de Groot N.N."/>
        </authorList>
    </citation>
    <scope>NUCLEOTIDE SEQUENCE [LARGE SCALE GENOMIC DNA]</scope>
    <source>
        <strain evidence="9 10">AR40</strain>
    </source>
</reference>
<accession>A0A1H9WWE1</accession>
<keyword evidence="9" id="KW-0378">Hydrolase</keyword>
<evidence type="ECO:0000259" key="8">
    <source>
        <dbReference type="Pfam" id="PF01757"/>
    </source>
</evidence>
<sequence length="340" mass="39072">MDNSKSIKIQIIRGFAIMAVVGIHSHISYYGGIWIRPFLNFAVGTFLFLSGYLTSKDITSPFDFCKKRILRVLIPYTFWSVIYTMIYNSWGSFWKNYLIGNACDIYYYIIVYIQIVLISPILIRLINSRFWALGFAPNVIYLIVKYVIAMRGADIPGIFNINFFYSWTAFYYLGLCHARRRIDIRKIPLAIYIFAWIILSGIQVLEGHLWLGYFGILPLNYSLAVSQQKISAVLTTLIFDCMIVYFIECKKSIPFMGGLKHIAGDIFAKIGDASFGIYLIHVMLLMVLNSYLYNRVLNVFPINMFITTLLCSVLVLGIGRILKAVFGDIVGIRIIRWLGF</sequence>
<keyword evidence="5 7" id="KW-1133">Transmembrane helix</keyword>
<dbReference type="GO" id="GO:0016413">
    <property type="term" value="F:O-acetyltransferase activity"/>
    <property type="evidence" value="ECO:0007669"/>
    <property type="project" value="TreeGrafter"/>
</dbReference>
<evidence type="ECO:0000256" key="6">
    <source>
        <dbReference type="ARBA" id="ARBA00023136"/>
    </source>
</evidence>
<evidence type="ECO:0000313" key="10">
    <source>
        <dbReference type="Proteomes" id="UP000182584"/>
    </source>
</evidence>
<organism evidence="9 10">
    <name type="scientific">Butyrivibrio fibrisolvens</name>
    <dbReference type="NCBI Taxonomy" id="831"/>
    <lineage>
        <taxon>Bacteria</taxon>
        <taxon>Bacillati</taxon>
        <taxon>Bacillota</taxon>
        <taxon>Clostridia</taxon>
        <taxon>Lachnospirales</taxon>
        <taxon>Lachnospiraceae</taxon>
        <taxon>Butyrivibrio</taxon>
    </lineage>
</organism>
<evidence type="ECO:0000256" key="5">
    <source>
        <dbReference type="ARBA" id="ARBA00022989"/>
    </source>
</evidence>
<name>A0A1H9WWE1_BUTFI</name>
<keyword evidence="9" id="KW-0012">Acyltransferase</keyword>
<feature type="transmembrane region" description="Helical" evidence="7">
    <location>
        <begin position="105"/>
        <end position="123"/>
    </location>
</feature>
<dbReference type="EMBL" id="FOGJ01000035">
    <property type="protein sequence ID" value="SES38007.1"/>
    <property type="molecule type" value="Genomic_DNA"/>
</dbReference>
<evidence type="ECO:0000256" key="4">
    <source>
        <dbReference type="ARBA" id="ARBA00022692"/>
    </source>
</evidence>
<dbReference type="Proteomes" id="UP000182584">
    <property type="component" value="Unassembled WGS sequence"/>
</dbReference>
<keyword evidence="4 7" id="KW-0812">Transmembrane</keyword>
<feature type="transmembrane region" description="Helical" evidence="7">
    <location>
        <begin position="130"/>
        <end position="149"/>
    </location>
</feature>
<dbReference type="GO" id="GO:0009246">
    <property type="term" value="P:enterobacterial common antigen biosynthetic process"/>
    <property type="evidence" value="ECO:0007669"/>
    <property type="project" value="TreeGrafter"/>
</dbReference>
<keyword evidence="9" id="KW-0808">Transferase</keyword>
<feature type="domain" description="Acyltransferase 3" evidence="8">
    <location>
        <begin position="9"/>
        <end position="315"/>
    </location>
</feature>
<dbReference type="GO" id="GO:0016787">
    <property type="term" value="F:hydrolase activity"/>
    <property type="evidence" value="ECO:0007669"/>
    <property type="project" value="UniProtKB-KW"/>
</dbReference>
<evidence type="ECO:0000256" key="3">
    <source>
        <dbReference type="ARBA" id="ARBA00022475"/>
    </source>
</evidence>
<dbReference type="Pfam" id="PF01757">
    <property type="entry name" value="Acyl_transf_3"/>
    <property type="match status" value="1"/>
</dbReference>
<feature type="transmembrane region" description="Helical" evidence="7">
    <location>
        <begin position="230"/>
        <end position="247"/>
    </location>
</feature>
<dbReference type="RefSeq" id="WP_074758645.1">
    <property type="nucleotide sequence ID" value="NZ_FOGJ01000035.1"/>
</dbReference>
<evidence type="ECO:0000313" key="9">
    <source>
        <dbReference type="EMBL" id="SES38007.1"/>
    </source>
</evidence>
<evidence type="ECO:0000256" key="7">
    <source>
        <dbReference type="SAM" id="Phobius"/>
    </source>
</evidence>
<gene>
    <name evidence="9" type="ORF">SAMN04487884_13531</name>
</gene>
<dbReference type="InterPro" id="IPR002656">
    <property type="entry name" value="Acyl_transf_3_dom"/>
</dbReference>
<comment type="subcellular location">
    <subcellularLocation>
        <location evidence="1">Cell membrane</location>
        <topology evidence="1">Multi-pass membrane protein</topology>
    </subcellularLocation>
</comment>
<feature type="transmembrane region" description="Helical" evidence="7">
    <location>
        <begin position="187"/>
        <end position="210"/>
    </location>
</feature>
<evidence type="ECO:0000256" key="2">
    <source>
        <dbReference type="ARBA" id="ARBA00007400"/>
    </source>
</evidence>
<feature type="transmembrane region" description="Helical" evidence="7">
    <location>
        <begin position="299"/>
        <end position="319"/>
    </location>
</feature>
<feature type="transmembrane region" description="Helical" evidence="7">
    <location>
        <begin position="7"/>
        <end position="27"/>
    </location>
</feature>
<feature type="transmembrane region" description="Helical" evidence="7">
    <location>
        <begin position="275"/>
        <end position="293"/>
    </location>
</feature>
<keyword evidence="6 7" id="KW-0472">Membrane</keyword>
<feature type="transmembrane region" description="Helical" evidence="7">
    <location>
        <begin position="73"/>
        <end position="93"/>
    </location>
</feature>
<dbReference type="AlphaFoldDB" id="A0A1H9WWE1"/>
<dbReference type="PANTHER" id="PTHR40074:SF2">
    <property type="entry name" value="O-ACETYLTRANSFERASE WECH"/>
    <property type="match status" value="1"/>
</dbReference>
<feature type="transmembrane region" description="Helical" evidence="7">
    <location>
        <begin position="155"/>
        <end position="175"/>
    </location>
</feature>
<feature type="transmembrane region" description="Helical" evidence="7">
    <location>
        <begin position="33"/>
        <end position="53"/>
    </location>
</feature>
<proteinExistence type="inferred from homology"/>
<keyword evidence="3" id="KW-1003">Cell membrane</keyword>
<dbReference type="PANTHER" id="PTHR40074">
    <property type="entry name" value="O-ACETYLTRANSFERASE WECH"/>
    <property type="match status" value="1"/>
</dbReference>